<organism evidence="2 3">
    <name type="scientific">Klebsiella pneumoniae</name>
    <dbReference type="NCBI Taxonomy" id="573"/>
    <lineage>
        <taxon>Bacteria</taxon>
        <taxon>Pseudomonadati</taxon>
        <taxon>Pseudomonadota</taxon>
        <taxon>Gammaproteobacteria</taxon>
        <taxon>Enterobacterales</taxon>
        <taxon>Enterobacteriaceae</taxon>
        <taxon>Klebsiella/Raoultella group</taxon>
        <taxon>Klebsiella</taxon>
        <taxon>Klebsiella pneumoniae complex</taxon>
    </lineage>
</organism>
<evidence type="ECO:0000313" key="3">
    <source>
        <dbReference type="Proteomes" id="UP000251088"/>
    </source>
</evidence>
<sequence length="59" mass="6872">MLNISMMVPPLLLKQFGKYSGINTRDRNKRANTEHYQRTDHKQKSAFQFAKATFGTLKI</sequence>
<protein>
    <submittedName>
        <fullName evidence="2">Uncharacterized protein</fullName>
    </submittedName>
</protein>
<feature type="region of interest" description="Disordered" evidence="1">
    <location>
        <begin position="23"/>
        <end position="42"/>
    </location>
</feature>
<feature type="compositionally biased region" description="Basic and acidic residues" evidence="1">
    <location>
        <begin position="24"/>
        <end position="42"/>
    </location>
</feature>
<name>A0A2X3EQD5_KLEPN</name>
<reference evidence="2 3" key="1">
    <citation type="submission" date="2018-06" db="EMBL/GenBank/DDBJ databases">
        <authorList>
            <consortium name="Pathogen Informatics"/>
            <person name="Doyle S."/>
        </authorList>
    </citation>
    <scope>NUCLEOTIDE SEQUENCE [LARGE SCALE GENOMIC DNA]</scope>
    <source>
        <strain evidence="2 3">NCTC9128</strain>
    </source>
</reference>
<evidence type="ECO:0000256" key="1">
    <source>
        <dbReference type="SAM" id="MobiDB-lite"/>
    </source>
</evidence>
<dbReference type="AlphaFoldDB" id="A0A2X3EQD5"/>
<dbReference type="EMBL" id="UAWN01000012">
    <property type="protein sequence ID" value="SQC14479.1"/>
    <property type="molecule type" value="Genomic_DNA"/>
</dbReference>
<evidence type="ECO:0000313" key="2">
    <source>
        <dbReference type="EMBL" id="SQC14479.1"/>
    </source>
</evidence>
<accession>A0A2X3EQD5</accession>
<dbReference type="Proteomes" id="UP000251088">
    <property type="component" value="Unassembled WGS sequence"/>
</dbReference>
<proteinExistence type="predicted"/>
<gene>
    <name evidence="2" type="ORF">NCTC9128_02562</name>
</gene>